<dbReference type="Pfam" id="PF06863">
    <property type="entry name" value="DUF1254"/>
    <property type="match status" value="1"/>
</dbReference>
<dbReference type="PANTHER" id="PTHR36509:SF2">
    <property type="entry name" value="BLL3101 PROTEIN"/>
    <property type="match status" value="1"/>
</dbReference>
<evidence type="ECO:0008006" key="7">
    <source>
        <dbReference type="Google" id="ProtNLM"/>
    </source>
</evidence>
<dbReference type="InterPro" id="IPR037050">
    <property type="entry name" value="DUF1254_sf"/>
</dbReference>
<sequence length="482" mass="54445">MQTRYLVLIILIVLSSLCGAKHSYVRLEPHEARRIAIEAYIYGYSLVTSEVTRIQMTNSTGQGVVNTPMGVFNNLRSYPPATYHGVVAPNADTLYSIAWVDLDSEPWIFSHPDMNDRFYLFPIYTLWTPVLDDPGTRTTGTPSATYALVGPKWKIPLPEKVQEKITKIIYSPTRYIVILGRTYCTGTQEDYQIVHRLQDQYLLRPLGTFIRNENETYSRSNMPAINGNPDPPFNRTGSVRDVIKNMNISTYFNIMATRMQDNLPSKEDFLMIIQMSRIGLIPGKKFDLTEFGSAVEAAIIEAPKIALDLIAAYKIRIGVIVNNWIILNSTGSFGTEYLLRAAVSLYGWGANKAEDAIYPTTNVDSSGQILLGTNQYVLHIPQNQTPPVLGFWSFTMYDSDLFFVPNPLNKYTVSSRDPLVYNTDGSLNLYFQNTSPGIGKEPNWLPAPKGNFNIMLRMYWPQISIREIINGTWQIPSIINVS</sequence>
<feature type="domain" description="DUF1254" evidence="3">
    <location>
        <begin position="71"/>
        <end position="205"/>
    </location>
</feature>
<name>A0A816CQ71_9BILA</name>
<dbReference type="EMBL" id="CAJNRE010001644">
    <property type="protein sequence ID" value="CAF1948429.1"/>
    <property type="molecule type" value="Genomic_DNA"/>
</dbReference>
<dbReference type="Proteomes" id="UP000663824">
    <property type="component" value="Unassembled WGS sequence"/>
</dbReference>
<dbReference type="Gene3D" id="2.60.40.1610">
    <property type="entry name" value="Domain of unknown function DUF1254"/>
    <property type="match status" value="1"/>
</dbReference>
<dbReference type="Pfam" id="PF06742">
    <property type="entry name" value="DUF1214"/>
    <property type="match status" value="1"/>
</dbReference>
<feature type="signal peptide" evidence="1">
    <location>
        <begin position="1"/>
        <end position="20"/>
    </location>
</feature>
<evidence type="ECO:0000259" key="3">
    <source>
        <dbReference type="Pfam" id="PF06863"/>
    </source>
</evidence>
<dbReference type="EMBL" id="CAJNOV010018950">
    <property type="protein sequence ID" value="CAF1626288.1"/>
    <property type="molecule type" value="Genomic_DNA"/>
</dbReference>
<dbReference type="InterPro" id="IPR037049">
    <property type="entry name" value="DUF1214_C_sf"/>
</dbReference>
<comment type="caution">
    <text evidence="4">The sequence shown here is derived from an EMBL/GenBank/DDBJ whole genome shotgun (WGS) entry which is preliminary data.</text>
</comment>
<proteinExistence type="predicted"/>
<dbReference type="InterPro" id="IPR010621">
    <property type="entry name" value="DUF1214"/>
</dbReference>
<protein>
    <recommendedName>
        <fullName evidence="7">DUF1254 domain-containing protein</fullName>
    </recommendedName>
</protein>
<evidence type="ECO:0000313" key="4">
    <source>
        <dbReference type="EMBL" id="CAF1626288.1"/>
    </source>
</evidence>
<evidence type="ECO:0000313" key="6">
    <source>
        <dbReference type="Proteomes" id="UP000663855"/>
    </source>
</evidence>
<dbReference type="PANTHER" id="PTHR36509">
    <property type="entry name" value="BLL3101 PROTEIN"/>
    <property type="match status" value="1"/>
</dbReference>
<organism evidence="4 6">
    <name type="scientific">Rotaria magnacalcarata</name>
    <dbReference type="NCBI Taxonomy" id="392030"/>
    <lineage>
        <taxon>Eukaryota</taxon>
        <taxon>Metazoa</taxon>
        <taxon>Spiralia</taxon>
        <taxon>Gnathifera</taxon>
        <taxon>Rotifera</taxon>
        <taxon>Eurotatoria</taxon>
        <taxon>Bdelloidea</taxon>
        <taxon>Philodinida</taxon>
        <taxon>Philodinidae</taxon>
        <taxon>Rotaria</taxon>
    </lineage>
</organism>
<reference evidence="4" key="1">
    <citation type="submission" date="2021-02" db="EMBL/GenBank/DDBJ databases">
        <authorList>
            <person name="Nowell W R."/>
        </authorList>
    </citation>
    <scope>NUCLEOTIDE SEQUENCE</scope>
</reference>
<gene>
    <name evidence="4" type="ORF">CJN711_LOCUS38728</name>
    <name evidence="5" type="ORF">MBJ925_LOCUS5792</name>
</gene>
<dbReference type="SUPFAM" id="SSF160935">
    <property type="entry name" value="VPA0735-like"/>
    <property type="match status" value="1"/>
</dbReference>
<dbReference type="InterPro" id="IPR010679">
    <property type="entry name" value="DUF1254"/>
</dbReference>
<evidence type="ECO:0000313" key="5">
    <source>
        <dbReference type="EMBL" id="CAF1948429.1"/>
    </source>
</evidence>
<feature type="domain" description="DUF1214" evidence="2">
    <location>
        <begin position="355"/>
        <end position="462"/>
    </location>
</feature>
<keyword evidence="1" id="KW-0732">Signal</keyword>
<accession>A0A816CQ71</accession>
<feature type="chain" id="PRO_5036412728" description="DUF1254 domain-containing protein" evidence="1">
    <location>
        <begin position="21"/>
        <end position="482"/>
    </location>
</feature>
<dbReference type="Gene3D" id="2.60.120.600">
    <property type="entry name" value="Domain of unknown function DUF1214, C-terminal domain"/>
    <property type="match status" value="1"/>
</dbReference>
<evidence type="ECO:0000256" key="1">
    <source>
        <dbReference type="SAM" id="SignalP"/>
    </source>
</evidence>
<dbReference type="Proteomes" id="UP000663855">
    <property type="component" value="Unassembled WGS sequence"/>
</dbReference>
<evidence type="ECO:0000259" key="2">
    <source>
        <dbReference type="Pfam" id="PF06742"/>
    </source>
</evidence>
<dbReference type="AlphaFoldDB" id="A0A816CQ71"/>